<protein>
    <recommendedName>
        <fullName evidence="1">DUF6475 domain-containing protein</fullName>
    </recommendedName>
</protein>
<proteinExistence type="predicted"/>
<reference evidence="2" key="1">
    <citation type="journal article" date="2020" name="mSystems">
        <title>Genome- and Community-Level Interaction Insights into Carbon Utilization and Element Cycling Functions of Hydrothermarchaeota in Hydrothermal Sediment.</title>
        <authorList>
            <person name="Zhou Z."/>
            <person name="Liu Y."/>
            <person name="Xu W."/>
            <person name="Pan J."/>
            <person name="Luo Z.H."/>
            <person name="Li M."/>
        </authorList>
    </citation>
    <scope>NUCLEOTIDE SEQUENCE [LARGE SCALE GENOMIC DNA]</scope>
    <source>
        <strain evidence="2">SpSt-132</strain>
    </source>
</reference>
<name>A0A7C2V960_9AQUI</name>
<dbReference type="EMBL" id="DSFP01000022">
    <property type="protein sequence ID" value="HEW45339.1"/>
    <property type="molecule type" value="Genomic_DNA"/>
</dbReference>
<evidence type="ECO:0000313" key="2">
    <source>
        <dbReference type="EMBL" id="HEW45339.1"/>
    </source>
</evidence>
<dbReference type="Pfam" id="PF20081">
    <property type="entry name" value="DUF6475"/>
    <property type="match status" value="1"/>
</dbReference>
<dbReference type="AlphaFoldDB" id="A0A7C2V960"/>
<sequence length="207" mass="23318">MENKRRRVELIVEFLQTASLLYNRNYSKEELRKLAQVYYNALSPLDDESLEKALQEAFRRCQFFPTPADILALAGRRGAEALLDVYKAIDKGGPYSSVVFEDKKIMCVIEALGGWVEVCNMPTGVLQKKFIELYETFTNTIHAPTHLPGLVELDGWDDDRKKIPLLVVGSQIKEAFLPPARLQPFVQALARGEKFEDLLALPGGCEG</sequence>
<comment type="caution">
    <text evidence="2">The sequence shown here is derived from an EMBL/GenBank/DDBJ whole genome shotgun (WGS) entry which is preliminary data.</text>
</comment>
<accession>A0A7C2V960</accession>
<dbReference type="InterPro" id="IPR045521">
    <property type="entry name" value="DUF6475"/>
</dbReference>
<evidence type="ECO:0000259" key="1">
    <source>
        <dbReference type="Pfam" id="PF20081"/>
    </source>
</evidence>
<organism evidence="2">
    <name type="scientific">Hydrogenobacter sp</name>
    <dbReference type="NCBI Taxonomy" id="2152829"/>
    <lineage>
        <taxon>Bacteria</taxon>
        <taxon>Pseudomonadati</taxon>
        <taxon>Aquificota</taxon>
        <taxon>Aquificia</taxon>
        <taxon>Aquificales</taxon>
        <taxon>Aquificaceae</taxon>
        <taxon>Hydrogenobacter</taxon>
    </lineage>
</organism>
<gene>
    <name evidence="2" type="ORF">ENO47_01510</name>
</gene>
<feature type="domain" description="DUF6475" evidence="1">
    <location>
        <begin position="98"/>
        <end position="154"/>
    </location>
</feature>